<sequence length="356" mass="37201">MKAMPRLPLLALGLLAMVLGLGAGLVRLGADLPSAFASQAGAHGVLMVGGLFGVVIALERAVAVGKAWAFAAPLASGLGTVCLLLGQTQFSGGFYLLGSVGLLASTALAATRQPEPFMGVLLGGALCGVLAQLVWLCGAPLVQGLPLAIAFLVLTIAGERMELSRFVPRSRAVEQQLGAILLGIPLSVGLGPEWSARALGLALMLLAQWLLQHDLARRTVRLQGLTRFIAVALIAGYVQLLLGGLLLLIFGLQPGSLAYDAAVHALLLGFVFSMVFGHAPLIGPALLKIQLPFHPLLYAPLALLHGGLLLRLGGDALDELALRRAGAWVSTLAIAFFLLTLIWRAQARRPRHVLAH</sequence>
<comment type="caution">
    <text evidence="2">The sequence shown here is derived from an EMBL/GenBank/DDBJ whole genome shotgun (WGS) entry which is preliminary data.</text>
</comment>
<name>A0A840S606_9BURK</name>
<evidence type="ECO:0000256" key="1">
    <source>
        <dbReference type="SAM" id="Phobius"/>
    </source>
</evidence>
<feature type="transmembrane region" description="Helical" evidence="1">
    <location>
        <begin position="141"/>
        <end position="158"/>
    </location>
</feature>
<keyword evidence="1" id="KW-0812">Transmembrane</keyword>
<feature type="transmembrane region" description="Helical" evidence="1">
    <location>
        <begin position="224"/>
        <end position="250"/>
    </location>
</feature>
<feature type="transmembrane region" description="Helical" evidence="1">
    <location>
        <begin position="325"/>
        <end position="343"/>
    </location>
</feature>
<feature type="transmembrane region" description="Helical" evidence="1">
    <location>
        <begin position="117"/>
        <end position="135"/>
    </location>
</feature>
<proteinExistence type="predicted"/>
<dbReference type="Proteomes" id="UP000554837">
    <property type="component" value="Unassembled WGS sequence"/>
</dbReference>
<feature type="transmembrane region" description="Helical" evidence="1">
    <location>
        <begin position="92"/>
        <end position="110"/>
    </location>
</feature>
<feature type="transmembrane region" description="Helical" evidence="1">
    <location>
        <begin position="40"/>
        <end position="58"/>
    </location>
</feature>
<gene>
    <name evidence="2" type="ORF">HNQ51_002331</name>
</gene>
<reference evidence="2 3" key="1">
    <citation type="submission" date="2020-08" db="EMBL/GenBank/DDBJ databases">
        <title>Genomic Encyclopedia of Type Strains, Phase IV (KMG-IV): sequencing the most valuable type-strain genomes for metagenomic binning, comparative biology and taxonomic classification.</title>
        <authorList>
            <person name="Goeker M."/>
        </authorList>
    </citation>
    <scope>NUCLEOTIDE SEQUENCE [LARGE SCALE GENOMIC DNA]</scope>
    <source>
        <strain evidence="2 3">DSM 23958</strain>
    </source>
</reference>
<keyword evidence="1" id="KW-0472">Membrane</keyword>
<organism evidence="2 3">
    <name type="scientific">Inhella inkyongensis</name>
    <dbReference type="NCBI Taxonomy" id="392593"/>
    <lineage>
        <taxon>Bacteria</taxon>
        <taxon>Pseudomonadati</taxon>
        <taxon>Pseudomonadota</taxon>
        <taxon>Betaproteobacteria</taxon>
        <taxon>Burkholderiales</taxon>
        <taxon>Sphaerotilaceae</taxon>
        <taxon>Inhella</taxon>
    </lineage>
</organism>
<accession>A0A840S606</accession>
<keyword evidence="1" id="KW-1133">Transmembrane helix</keyword>
<dbReference type="OrthoDB" id="9811974at2"/>
<feature type="transmembrane region" description="Helical" evidence="1">
    <location>
        <begin position="295"/>
        <end position="313"/>
    </location>
</feature>
<dbReference type="RefSeq" id="WP_138854964.1">
    <property type="nucleotide sequence ID" value="NZ_CP040709.1"/>
</dbReference>
<protein>
    <submittedName>
        <fullName evidence="2">Uncharacterized protein</fullName>
    </submittedName>
</protein>
<evidence type="ECO:0000313" key="2">
    <source>
        <dbReference type="EMBL" id="MBB5205012.1"/>
    </source>
</evidence>
<dbReference type="EMBL" id="JACHHO010000003">
    <property type="protein sequence ID" value="MBB5205012.1"/>
    <property type="molecule type" value="Genomic_DNA"/>
</dbReference>
<dbReference type="AlphaFoldDB" id="A0A840S606"/>
<keyword evidence="3" id="KW-1185">Reference proteome</keyword>
<feature type="transmembrane region" description="Helical" evidence="1">
    <location>
        <begin position="262"/>
        <end position="283"/>
    </location>
</feature>
<evidence type="ECO:0000313" key="3">
    <source>
        <dbReference type="Proteomes" id="UP000554837"/>
    </source>
</evidence>
<feature type="transmembrane region" description="Helical" evidence="1">
    <location>
        <begin position="67"/>
        <end position="86"/>
    </location>
</feature>